<accession>A0A6A7N2A5</accession>
<feature type="domain" description="Baseplate protein J-like barrel" evidence="1">
    <location>
        <begin position="94"/>
        <end position="186"/>
    </location>
</feature>
<dbReference type="RefSeq" id="WP_152838353.1">
    <property type="nucleotide sequence ID" value="NZ_WHUG01000004.1"/>
</dbReference>
<evidence type="ECO:0000259" key="2">
    <source>
        <dbReference type="Pfam" id="PF26079"/>
    </source>
</evidence>
<sequence length="372" mass="38295">MTITTKTFSTLVADQVAAIQAKTSSLIDFTVGSMLRALVETNAALGLWLQAIAVQLLSTMRAATASDADLDSWIADYGLARLPALPAVGAVTFARFTPTSQALIPFSTQVRTADGSRGYTVTADSNHPAWTADGYVLAAGVSSLTVPVRANVAEAAGNAGAGQVSVLSQAVTYVDTVSNALSFSGGADAETDAALRTRFVVYIASLSRATRAAIGYAISSVQPGTVYTITENQQYNGTADLGYFYVVVDDGSGAPSAGFLNAVSSAIEAVRAITTRFGVYTPVIVPVAVSLAVTLAAGYDTVATRGQVQAAIQNYINALALGQTLTYTRLAQVAYDATPGVTNVTAMQLNGGSADVAVTARQVLKFSTVTVS</sequence>
<proteinExistence type="predicted"/>
<name>A0A6A7N2A5_9BURK</name>
<dbReference type="InterPro" id="IPR006949">
    <property type="entry name" value="Barrel_Baseplate_J-like"/>
</dbReference>
<organism evidence="3 4">
    <name type="scientific">Rugamonas aquatica</name>
    <dbReference type="NCBI Taxonomy" id="2743357"/>
    <lineage>
        <taxon>Bacteria</taxon>
        <taxon>Pseudomonadati</taxon>
        <taxon>Pseudomonadota</taxon>
        <taxon>Betaproteobacteria</taxon>
        <taxon>Burkholderiales</taxon>
        <taxon>Oxalobacteraceae</taxon>
        <taxon>Telluria group</taxon>
        <taxon>Rugamonas</taxon>
    </lineage>
</organism>
<dbReference type="AlphaFoldDB" id="A0A6A7N2A5"/>
<evidence type="ECO:0000313" key="3">
    <source>
        <dbReference type="EMBL" id="MQA39060.1"/>
    </source>
</evidence>
<protein>
    <submittedName>
        <fullName evidence="3">Baseplate protein</fullName>
    </submittedName>
</protein>
<feature type="domain" description="Baseplate J-like C-terminal" evidence="2">
    <location>
        <begin position="287"/>
        <end position="372"/>
    </location>
</feature>
<dbReference type="Pfam" id="PF26079">
    <property type="entry name" value="Baseplate_J_C"/>
    <property type="match status" value="1"/>
</dbReference>
<comment type="caution">
    <text evidence="3">The sequence shown here is derived from an EMBL/GenBank/DDBJ whole genome shotgun (WGS) entry which is preliminary data.</text>
</comment>
<reference evidence="3 4" key="1">
    <citation type="submission" date="2019-10" db="EMBL/GenBank/DDBJ databases">
        <title>Two novel species isolated from a subtropical stream in China.</title>
        <authorList>
            <person name="Lu H."/>
        </authorList>
    </citation>
    <scope>NUCLEOTIDE SEQUENCE [LARGE SCALE GENOMIC DNA]</scope>
    <source>
        <strain evidence="3 4">FT29W</strain>
    </source>
</reference>
<dbReference type="PANTHER" id="PTHR37829:SF3">
    <property type="entry name" value="PROTEIN JAYE-RELATED"/>
    <property type="match status" value="1"/>
</dbReference>
<evidence type="ECO:0000313" key="4">
    <source>
        <dbReference type="Proteomes" id="UP000440498"/>
    </source>
</evidence>
<dbReference type="Proteomes" id="UP000440498">
    <property type="component" value="Unassembled WGS sequence"/>
</dbReference>
<dbReference type="EMBL" id="WHUG01000004">
    <property type="protein sequence ID" value="MQA39060.1"/>
    <property type="molecule type" value="Genomic_DNA"/>
</dbReference>
<dbReference type="PANTHER" id="PTHR37829">
    <property type="entry name" value="PHAGE-LIKE ELEMENT PBSX PROTEIN XKDT"/>
    <property type="match status" value="1"/>
</dbReference>
<dbReference type="InterPro" id="IPR052399">
    <property type="entry name" value="Phage_Baseplate_Assmbl_Protein"/>
</dbReference>
<keyword evidence="4" id="KW-1185">Reference proteome</keyword>
<evidence type="ECO:0000259" key="1">
    <source>
        <dbReference type="Pfam" id="PF04865"/>
    </source>
</evidence>
<gene>
    <name evidence="3" type="ORF">GEV02_12925</name>
</gene>
<dbReference type="Pfam" id="PF04865">
    <property type="entry name" value="Baseplate_J"/>
    <property type="match status" value="1"/>
</dbReference>
<dbReference type="InterPro" id="IPR058530">
    <property type="entry name" value="Baseplate_J-like_C"/>
</dbReference>